<dbReference type="SMART" id="SM01336">
    <property type="entry name" value="zf-PARP"/>
    <property type="match status" value="1"/>
</dbReference>
<evidence type="ECO:0000256" key="13">
    <source>
        <dbReference type="ARBA" id="ARBA00024347"/>
    </source>
</evidence>
<keyword evidence="3 15" id="KW-0808">Transferase</keyword>
<dbReference type="FunFam" id="1.20.142.10:FF:000001">
    <property type="entry name" value="Poly [ADP-ribose] polymerase"/>
    <property type="match status" value="1"/>
</dbReference>
<reference evidence="22" key="1">
    <citation type="journal article" date="2020" name="J. Eukaryot. Microbiol.">
        <title>De novo Sequencing, Assembly and Annotation of the Transcriptome for the Free-Living Testate Amoeba Arcella intermedia.</title>
        <authorList>
            <person name="Ribeiro G.M."/>
            <person name="Porfirio-Sousa A.L."/>
            <person name="Maurer-Alcala X.X."/>
            <person name="Katz L.A."/>
            <person name="Lahr D.J.G."/>
        </authorList>
    </citation>
    <scope>NUCLEOTIDE SEQUENCE</scope>
</reference>
<dbReference type="EC" id="2.4.2.-" evidence="15"/>
<dbReference type="SUPFAM" id="SSF57716">
    <property type="entry name" value="Glucocorticoid receptor-like (DNA-binding domain)"/>
    <property type="match status" value="1"/>
</dbReference>
<dbReference type="InterPro" id="IPR012982">
    <property type="entry name" value="PARP1-like_PADR1_Zn_ribbon"/>
</dbReference>
<dbReference type="InterPro" id="IPR049296">
    <property type="entry name" value="PARP1-like_PADR1_N"/>
</dbReference>
<evidence type="ECO:0000259" key="20">
    <source>
        <dbReference type="PROSITE" id="PS51060"/>
    </source>
</evidence>
<dbReference type="SUPFAM" id="SSF52113">
    <property type="entry name" value="BRCT domain"/>
    <property type="match status" value="1"/>
</dbReference>
<proteinExistence type="inferred from homology"/>
<evidence type="ECO:0000256" key="5">
    <source>
        <dbReference type="ARBA" id="ARBA00022723"/>
    </source>
</evidence>
<comment type="similarity">
    <text evidence="13">Belongs to the ARTD/PARP family.</text>
</comment>
<dbReference type="Pfam" id="PF00644">
    <property type="entry name" value="PARP"/>
    <property type="match status" value="1"/>
</dbReference>
<keyword evidence="12" id="KW-0539">Nucleus</keyword>
<keyword evidence="9" id="KW-0862">Zinc</keyword>
<dbReference type="SUPFAM" id="SSF47587">
    <property type="entry name" value="Domain of poly(ADP-ribose) polymerase"/>
    <property type="match status" value="1"/>
</dbReference>
<dbReference type="SMART" id="SM00292">
    <property type="entry name" value="BRCT"/>
    <property type="match status" value="1"/>
</dbReference>
<dbReference type="InterPro" id="IPR036420">
    <property type="entry name" value="BRCT_dom_sf"/>
</dbReference>
<dbReference type="PROSITE" id="PS52007">
    <property type="entry name" value="PADR1"/>
    <property type="match status" value="1"/>
</dbReference>
<organism evidence="22">
    <name type="scientific">Arcella intermedia</name>
    <dbReference type="NCBI Taxonomy" id="1963864"/>
    <lineage>
        <taxon>Eukaryota</taxon>
        <taxon>Amoebozoa</taxon>
        <taxon>Tubulinea</taxon>
        <taxon>Elardia</taxon>
        <taxon>Arcellinida</taxon>
        <taxon>Sphaerothecina</taxon>
        <taxon>Arcellidae</taxon>
        <taxon>Arcella</taxon>
    </lineage>
</organism>
<comment type="subcellular location">
    <subcellularLocation>
        <location evidence="1">Nucleus</location>
    </subcellularLocation>
</comment>
<keyword evidence="6" id="KW-0677">Repeat</keyword>
<dbReference type="Pfam" id="PF08063">
    <property type="entry name" value="Zn_ribbon_PADR1"/>
    <property type="match status" value="1"/>
</dbReference>
<dbReference type="Gene3D" id="3.40.50.10190">
    <property type="entry name" value="BRCT domain"/>
    <property type="match status" value="1"/>
</dbReference>
<dbReference type="Gene3D" id="1.20.142.10">
    <property type="entry name" value="Poly(ADP-ribose) polymerase, regulatory domain"/>
    <property type="match status" value="1"/>
</dbReference>
<accession>A0A6B2KXK9</accession>
<dbReference type="InterPro" id="IPR036616">
    <property type="entry name" value="Poly(ADP-ribose)pol_reg_dom_sf"/>
</dbReference>
<dbReference type="Pfam" id="PF21728">
    <property type="entry name" value="PADR1_N"/>
    <property type="match status" value="1"/>
</dbReference>
<feature type="compositionally biased region" description="Basic and acidic residues" evidence="16">
    <location>
        <begin position="57"/>
        <end position="73"/>
    </location>
</feature>
<dbReference type="InterPro" id="IPR012317">
    <property type="entry name" value="Poly(ADP-ribose)pol_cat_dom"/>
</dbReference>
<dbReference type="InterPro" id="IPR004102">
    <property type="entry name" value="Poly(ADP-ribose)pol_reg_dom"/>
</dbReference>
<dbReference type="PROSITE" id="PS51059">
    <property type="entry name" value="PARP_CATALYTIC"/>
    <property type="match status" value="1"/>
</dbReference>
<feature type="domain" description="WGR" evidence="21">
    <location>
        <begin position="431"/>
        <end position="529"/>
    </location>
</feature>
<dbReference type="GO" id="GO:0070212">
    <property type="term" value="P:protein poly-ADP-ribosylation"/>
    <property type="evidence" value="ECO:0007669"/>
    <property type="project" value="TreeGrafter"/>
</dbReference>
<dbReference type="PANTHER" id="PTHR10459:SF60">
    <property type="entry name" value="POLY [ADP-RIBOSE] POLYMERASE 2"/>
    <property type="match status" value="1"/>
</dbReference>
<evidence type="ECO:0000256" key="2">
    <source>
        <dbReference type="ARBA" id="ARBA00022676"/>
    </source>
</evidence>
<dbReference type="SUPFAM" id="SSF142921">
    <property type="entry name" value="WGR domain-like"/>
    <property type="match status" value="1"/>
</dbReference>
<dbReference type="PROSITE" id="PS51060">
    <property type="entry name" value="PARP_ALPHA_HD"/>
    <property type="match status" value="1"/>
</dbReference>
<evidence type="ECO:0000256" key="15">
    <source>
        <dbReference type="RuleBase" id="RU362114"/>
    </source>
</evidence>
<evidence type="ECO:0000256" key="8">
    <source>
        <dbReference type="ARBA" id="ARBA00022771"/>
    </source>
</evidence>
<dbReference type="PROSITE" id="PS50064">
    <property type="entry name" value="ZF_PARP_2"/>
    <property type="match status" value="1"/>
</dbReference>
<dbReference type="PROSITE" id="PS50172">
    <property type="entry name" value="BRCT"/>
    <property type="match status" value="1"/>
</dbReference>
<dbReference type="PROSITE" id="PS51977">
    <property type="entry name" value="WGR"/>
    <property type="match status" value="1"/>
</dbReference>
<dbReference type="InterPro" id="IPR036957">
    <property type="entry name" value="Znf_PARP_sf"/>
</dbReference>
<dbReference type="InterPro" id="IPR001510">
    <property type="entry name" value="Znf_PARP"/>
</dbReference>
<feature type="compositionally biased region" description="Basic and acidic residues" evidence="16">
    <location>
        <begin position="106"/>
        <end position="120"/>
    </location>
</feature>
<comment type="catalytic activity">
    <reaction evidence="14">
        <text>NAD(+) + (ADP-D-ribosyl)n-acceptor = nicotinamide + (ADP-D-ribosyl)n+1-acceptor + H(+).</text>
        <dbReference type="EC" id="2.4.2.30"/>
    </reaction>
</comment>
<evidence type="ECO:0000256" key="12">
    <source>
        <dbReference type="ARBA" id="ARBA00023242"/>
    </source>
</evidence>
<dbReference type="Gene3D" id="3.30.1740.10">
    <property type="entry name" value="Zinc finger, PARP-type"/>
    <property type="match status" value="1"/>
</dbReference>
<dbReference type="Gene3D" id="1.10.20.130">
    <property type="match status" value="1"/>
</dbReference>
<keyword evidence="8" id="KW-0863">Zinc-finger</keyword>
<evidence type="ECO:0000256" key="14">
    <source>
        <dbReference type="ARBA" id="ARBA00033987"/>
    </source>
</evidence>
<evidence type="ECO:0000256" key="9">
    <source>
        <dbReference type="ARBA" id="ARBA00022833"/>
    </source>
</evidence>
<feature type="domain" description="PARP alpha-helical" evidence="20">
    <location>
        <begin position="555"/>
        <end position="674"/>
    </location>
</feature>
<dbReference type="SUPFAM" id="SSF56399">
    <property type="entry name" value="ADP-ribosylation"/>
    <property type="match status" value="1"/>
</dbReference>
<keyword evidence="11" id="KW-0238">DNA-binding</keyword>
<keyword evidence="5" id="KW-0479">Metal-binding</keyword>
<dbReference type="GO" id="GO:1990404">
    <property type="term" value="F:NAD+-protein mono-ADP-ribosyltransferase activity"/>
    <property type="evidence" value="ECO:0007669"/>
    <property type="project" value="TreeGrafter"/>
</dbReference>
<dbReference type="Pfam" id="PF02877">
    <property type="entry name" value="PARP_reg"/>
    <property type="match status" value="1"/>
</dbReference>
<keyword evidence="2 15" id="KW-0328">Glycosyltransferase</keyword>
<evidence type="ECO:0000256" key="1">
    <source>
        <dbReference type="ARBA" id="ARBA00004123"/>
    </source>
</evidence>
<dbReference type="GO" id="GO:0003950">
    <property type="term" value="F:NAD+ poly-ADP-ribosyltransferase activity"/>
    <property type="evidence" value="ECO:0007669"/>
    <property type="project" value="UniProtKB-UniRule"/>
</dbReference>
<dbReference type="GO" id="GO:0008270">
    <property type="term" value="F:zinc ion binding"/>
    <property type="evidence" value="ECO:0007669"/>
    <property type="project" value="UniProtKB-KW"/>
</dbReference>
<sequence>MRIGQMIQSTKFDGKYPQWHHYKWFFSKGNHGLTKWEMLHNRDKLRPADQETIKKLIEKHSGGDGEGGEEKKEARKKGKRKKESESDSSASSGSSEEVQKRKKKKVEKEAPKKEETPEEKAIRLESELLWKFKDNLNHFRPKELREILELNNQSSKGGADTLIERIAEGMAFGALPEGCGQEDCSGGHVFLERSSGKYKCTGHSSEWSKCIWEADTVEAKAWKIPKWIKEENDFFSTWKWQKRERAVQKSEIVRVEGLTETGELTEEAKKAERAKRKFFEIGSNSDSPFQGYNIAFCGKFYKTLTALKEIVTDLGGKYSAKVNPKVTHLVATQDAIDDEEDKVEDANKFDIPILSIDWIKDTKKKNQILDQKEYIIGGTDKAQSTLTREFSDPAEDEKREQEEQAKEKKVKLVMKGRAAVDPSAEQKIIDNYHVLDKGGSEIYNVVLNLTDILTNINSYYCLQLLEHDKEKKYIVFRKWGRVGTKVGGVKTEKFSSLTGARNSFEEVYLDKTGNEWEDRDDFKKKANKFFPIEIDYSNQDDDPLKKARMTIDDKASKLDKRVQNLVSLIFNLDLMEESLIAMEIDLKKMPLGKLSKQHIQKGYTVLTEIDTVLKNDGPKKGSDLLRLTNQFYTLIPHDFGMGPVTLINSLEVLQKKMKLMETLIDIEIATSLMKADGGEAESKIDANYTKLNTELVPLDKDHPDYQLVESYMNNQKGSFKLKLLDAFKVARAGEDARFQEAIPLGNRQLLWHGSRVSNYVGILSQGLRIAPPEAPKSGYRFGKGIYFADICEKSAHYCRGSSGGKDTILMMLVDVALGKMAELKKDQYMEEPLPGFNSTKALGGIAPVSYQVTEEGVTVPLGPIGKTGIKSACTHNEFIVYTVKQACIRYLLKIELE</sequence>
<dbReference type="CDD" id="cd01437">
    <property type="entry name" value="parp_like"/>
    <property type="match status" value="1"/>
</dbReference>
<evidence type="ECO:0000256" key="3">
    <source>
        <dbReference type="ARBA" id="ARBA00022679"/>
    </source>
</evidence>
<evidence type="ECO:0000256" key="6">
    <source>
        <dbReference type="ARBA" id="ARBA00022737"/>
    </source>
</evidence>
<evidence type="ECO:0000259" key="21">
    <source>
        <dbReference type="PROSITE" id="PS51977"/>
    </source>
</evidence>
<evidence type="ECO:0000313" key="22">
    <source>
        <dbReference type="EMBL" id="NDV29381.1"/>
    </source>
</evidence>
<dbReference type="CDD" id="cd08001">
    <property type="entry name" value="WGR_PARP1_like"/>
    <property type="match status" value="1"/>
</dbReference>
<dbReference type="InterPro" id="IPR050800">
    <property type="entry name" value="ARTD/PARP"/>
</dbReference>
<dbReference type="Gene3D" id="3.90.228.10">
    <property type="match status" value="1"/>
</dbReference>
<evidence type="ECO:0000256" key="4">
    <source>
        <dbReference type="ARBA" id="ARBA00022695"/>
    </source>
</evidence>
<feature type="region of interest" description="Disordered" evidence="16">
    <location>
        <begin position="386"/>
        <end position="407"/>
    </location>
</feature>
<feature type="compositionally biased region" description="Low complexity" evidence="16">
    <location>
        <begin position="87"/>
        <end position="96"/>
    </location>
</feature>
<feature type="compositionally biased region" description="Basic and acidic residues" evidence="16">
    <location>
        <begin position="396"/>
        <end position="407"/>
    </location>
</feature>
<dbReference type="AlphaFoldDB" id="A0A6B2KXK9"/>
<feature type="domain" description="BRCT" evidence="18">
    <location>
        <begin position="284"/>
        <end position="376"/>
    </location>
</feature>
<evidence type="ECO:0000256" key="11">
    <source>
        <dbReference type="ARBA" id="ARBA00023125"/>
    </source>
</evidence>
<dbReference type="Pfam" id="PF00533">
    <property type="entry name" value="BRCT"/>
    <property type="match status" value="1"/>
</dbReference>
<protein>
    <recommendedName>
        <fullName evidence="15">Poly [ADP-ribose] polymerase</fullName>
        <shortName evidence="15">PARP</shortName>
        <ecNumber evidence="15">2.4.2.-</ecNumber>
    </recommendedName>
</protein>
<dbReference type="GO" id="GO:0006302">
    <property type="term" value="P:double-strand break repair"/>
    <property type="evidence" value="ECO:0007669"/>
    <property type="project" value="TreeGrafter"/>
</dbReference>
<dbReference type="InterPro" id="IPR008893">
    <property type="entry name" value="WGR_domain"/>
</dbReference>
<dbReference type="InterPro" id="IPR038650">
    <property type="entry name" value="PADR1_C_dom_sf"/>
</dbReference>
<dbReference type="Gene3D" id="2.20.25.630">
    <property type="match status" value="1"/>
</dbReference>
<evidence type="ECO:0000256" key="10">
    <source>
        <dbReference type="ARBA" id="ARBA00023027"/>
    </source>
</evidence>
<dbReference type="PANTHER" id="PTHR10459">
    <property type="entry name" value="DNA LIGASE"/>
    <property type="match status" value="1"/>
</dbReference>
<dbReference type="InterPro" id="IPR036930">
    <property type="entry name" value="WGR_dom_sf"/>
</dbReference>
<feature type="region of interest" description="Disordered" evidence="16">
    <location>
        <begin position="57"/>
        <end position="120"/>
    </location>
</feature>
<evidence type="ECO:0000259" key="18">
    <source>
        <dbReference type="PROSITE" id="PS50172"/>
    </source>
</evidence>
<evidence type="ECO:0000259" key="19">
    <source>
        <dbReference type="PROSITE" id="PS51059"/>
    </source>
</evidence>
<evidence type="ECO:0000256" key="7">
    <source>
        <dbReference type="ARBA" id="ARBA00022765"/>
    </source>
</evidence>
<evidence type="ECO:0000259" key="17">
    <source>
        <dbReference type="PROSITE" id="PS50064"/>
    </source>
</evidence>
<keyword evidence="4" id="KW-0548">Nucleotidyltransferase</keyword>
<dbReference type="SMART" id="SM00773">
    <property type="entry name" value="WGR"/>
    <property type="match status" value="1"/>
</dbReference>
<dbReference type="GO" id="GO:0016779">
    <property type="term" value="F:nucleotidyltransferase activity"/>
    <property type="evidence" value="ECO:0007669"/>
    <property type="project" value="UniProtKB-KW"/>
</dbReference>
<name>A0A6B2KXK9_9EUKA</name>
<keyword evidence="10 15" id="KW-0520">NAD</keyword>
<dbReference type="EMBL" id="GIBP01000412">
    <property type="protein sequence ID" value="NDV29381.1"/>
    <property type="molecule type" value="Transcribed_RNA"/>
</dbReference>
<dbReference type="SMART" id="SM01335">
    <property type="entry name" value="PADR1"/>
    <property type="match status" value="1"/>
</dbReference>
<dbReference type="GO" id="GO:0005730">
    <property type="term" value="C:nucleolus"/>
    <property type="evidence" value="ECO:0007669"/>
    <property type="project" value="TreeGrafter"/>
</dbReference>
<dbReference type="InterPro" id="IPR001357">
    <property type="entry name" value="BRCT_dom"/>
</dbReference>
<dbReference type="Pfam" id="PF05406">
    <property type="entry name" value="WGR"/>
    <property type="match status" value="1"/>
</dbReference>
<feature type="domain" description="PARP catalytic" evidence="19">
    <location>
        <begin position="682"/>
        <end position="897"/>
    </location>
</feature>
<dbReference type="GO" id="GO:0003677">
    <property type="term" value="F:DNA binding"/>
    <property type="evidence" value="ECO:0007669"/>
    <property type="project" value="UniProtKB-KW"/>
</dbReference>
<feature type="domain" description="PARP-type" evidence="17">
    <location>
        <begin position="1"/>
        <end position="61"/>
    </location>
</feature>
<evidence type="ECO:0000256" key="16">
    <source>
        <dbReference type="SAM" id="MobiDB-lite"/>
    </source>
</evidence>
<keyword evidence="7" id="KW-0013">ADP-ribosylation</keyword>